<feature type="region of interest" description="Disordered" evidence="1">
    <location>
        <begin position="328"/>
        <end position="365"/>
    </location>
</feature>
<proteinExistence type="predicted"/>
<feature type="region of interest" description="Disordered" evidence="1">
    <location>
        <begin position="384"/>
        <end position="472"/>
    </location>
</feature>
<gene>
    <name evidence="3" type="ORF">E3Q01_01977</name>
    <name evidence="4" type="ORF">E3Q03_02072</name>
    <name evidence="2" type="ORF">E3Q17_01931</name>
</gene>
<feature type="region of interest" description="Disordered" evidence="1">
    <location>
        <begin position="695"/>
        <end position="730"/>
    </location>
</feature>
<comment type="caution">
    <text evidence="2">The sequence shown here is derived from an EMBL/GenBank/DDBJ whole genome shotgun (WGS) entry which is preliminary data.</text>
</comment>
<evidence type="ECO:0000313" key="4">
    <source>
        <dbReference type="EMBL" id="TIC67012.1"/>
    </source>
</evidence>
<accession>A0A4T0QHA0</accession>
<dbReference type="EMBL" id="SPRX01000020">
    <property type="protein sequence ID" value="TIC65846.1"/>
    <property type="molecule type" value="Genomic_DNA"/>
</dbReference>
<reference evidence="5 6" key="1">
    <citation type="submission" date="2019-03" db="EMBL/GenBank/DDBJ databases">
        <title>Sequencing 25 genomes of Wallemia mellicola.</title>
        <authorList>
            <person name="Gostincar C."/>
        </authorList>
    </citation>
    <scope>NUCLEOTIDE SEQUENCE [LARGE SCALE GENOMIC DNA]</scope>
    <source>
        <strain evidence="2 6">EXF-1262</strain>
        <strain evidence="4 5">EXF-1277</strain>
        <strain evidence="3 7">EXF-757</strain>
    </source>
</reference>
<evidence type="ECO:0000313" key="6">
    <source>
        <dbReference type="Proteomes" id="UP000307169"/>
    </source>
</evidence>
<organism evidence="2 6">
    <name type="scientific">Wallemia mellicola</name>
    <dbReference type="NCBI Taxonomy" id="1708541"/>
    <lineage>
        <taxon>Eukaryota</taxon>
        <taxon>Fungi</taxon>
        <taxon>Dikarya</taxon>
        <taxon>Basidiomycota</taxon>
        <taxon>Wallemiomycotina</taxon>
        <taxon>Wallemiomycetes</taxon>
        <taxon>Wallemiales</taxon>
        <taxon>Wallemiaceae</taxon>
        <taxon>Wallemia</taxon>
    </lineage>
</organism>
<feature type="compositionally biased region" description="Low complexity" evidence="1">
    <location>
        <begin position="716"/>
        <end position="730"/>
    </location>
</feature>
<feature type="compositionally biased region" description="Basic and acidic residues" evidence="1">
    <location>
        <begin position="699"/>
        <end position="715"/>
    </location>
</feature>
<evidence type="ECO:0000256" key="1">
    <source>
        <dbReference type="SAM" id="MobiDB-lite"/>
    </source>
</evidence>
<protein>
    <submittedName>
        <fullName evidence="2">Uncharacterized protein</fullName>
    </submittedName>
</protein>
<feature type="compositionally biased region" description="Basic and acidic residues" evidence="1">
    <location>
        <begin position="454"/>
        <end position="464"/>
    </location>
</feature>
<evidence type="ECO:0000313" key="2">
    <source>
        <dbReference type="EMBL" id="TIC01252.1"/>
    </source>
</evidence>
<sequence length="832" mass="94852">MSDEKSQFDKILETNPEFLNWAKKEAMFHPPNQSESVSKFVERRLSERGWPNDVEKILLLIRNESNGQSNLVSQLSRLNSLCLMYEYFLCVYQLSMDKPQPISARDRIIQSVLTSHKSRYIAQGMQIKGRVLLTYFNSTNALNRIVNHNEMSKEDEESYAIKAKIQNSITQLPNDPVQISKTIISCINNAEFEADGEIRVLALEATKKAKVDEQTENKYINVWSNDKRAIELLSAWFKDACSTRISELKEWRSTHLPLLLFMIKVEFDNEILIKYNFLELVKRLCASNDPSMLFNFFVRYVSLTPPTDVSNAAKKLQNKWTHQIEPSMQPAKMTGKRSSSEINNEVSKKAKIENKPNSSLFSATAKPSLSKLPSFKKAPKVQEIPMNQAPTPTNVDVKIPPADTVKPAPKAPVSAPNKQNPFADSLAMMSQEQQKKKPTPAPQTSKPQPPTSQREQEKRQVEPSKKKKQVRWVPERELVSVRYIESRAEQGDVSIKHNSLHQLMKFSKYHQPYGDARKLEMDEGAMLRKHVTTEDEDKPQEWEGTHKGVKRTGMRTQNLRPWFEPYVCNHSIDLNVDKGAESIEKGVQEHRETTTMMATYINESDIPSTPSESKKPFESLNDDSKTIRMIRSDVNSTANQAMFNPMPGSQFGQSFGAMPGPAAIQPQQQDLINQLLSANANSNFAAYDLPSMPNAFYQHNDRENDRDRSRDRDNSYSRNNSSGNTNNYNYQQKPKYDCKFFKSEWHELHVQALDKLLKAIAYLLYKHLFCISTEWKLSLKFVNHFEANLEPMKAMRTAEPANAIAAGKTKSLGIPNTSPSAGPVDLFDGRLV</sequence>
<dbReference type="AlphaFoldDB" id="A0A4T0QHA0"/>
<dbReference type="EMBL" id="SPRH01000018">
    <property type="protein sequence ID" value="TIC01252.1"/>
    <property type="molecule type" value="Genomic_DNA"/>
</dbReference>
<feature type="compositionally biased region" description="Low complexity" evidence="1">
    <location>
        <begin position="405"/>
        <end position="416"/>
    </location>
</feature>
<evidence type="ECO:0000313" key="7">
    <source>
        <dbReference type="Proteomes" id="UP000310708"/>
    </source>
</evidence>
<dbReference type="Proteomes" id="UP000310708">
    <property type="component" value="Unassembled WGS sequence"/>
</dbReference>
<evidence type="ECO:0000313" key="5">
    <source>
        <dbReference type="Proteomes" id="UP000305362"/>
    </source>
</evidence>
<dbReference type="EMBL" id="SPRV01000018">
    <property type="protein sequence ID" value="TIC67012.1"/>
    <property type="molecule type" value="Genomic_DNA"/>
</dbReference>
<name>A0A4T0QHA0_9BASI</name>
<feature type="compositionally biased region" description="Polar residues" evidence="1">
    <location>
        <begin position="336"/>
        <end position="345"/>
    </location>
</feature>
<dbReference type="Proteomes" id="UP000307169">
    <property type="component" value="Unassembled WGS sequence"/>
</dbReference>
<dbReference type="OrthoDB" id="6159439at2759"/>
<evidence type="ECO:0000313" key="3">
    <source>
        <dbReference type="EMBL" id="TIC65846.1"/>
    </source>
</evidence>
<dbReference type="Proteomes" id="UP000305362">
    <property type="component" value="Unassembled WGS sequence"/>
</dbReference>